<sequence>MVTFSRAGLLSVKFLGYSYTEGAAHPNSFFYTINIDMENQSLIKLEDLVKIDEDFAHVFRKGTYLSEYGEISPEWKQGLDDALNETDDAGWVKNLKGSDAAADENIYGIYSYFTDHSLVISVSVPHVLGDYVEISLDDKDLAPYKTEHILWDAVE</sequence>
<organism evidence="1">
    <name type="scientific">bioreactor metagenome</name>
    <dbReference type="NCBI Taxonomy" id="1076179"/>
    <lineage>
        <taxon>unclassified sequences</taxon>
        <taxon>metagenomes</taxon>
        <taxon>ecological metagenomes</taxon>
    </lineage>
</organism>
<dbReference type="Gene3D" id="3.30.565.40">
    <property type="entry name" value="Fervidobacterium nodosum Rt17-B1 like"/>
    <property type="match status" value="1"/>
</dbReference>
<dbReference type="AlphaFoldDB" id="A0A645EKP1"/>
<protein>
    <submittedName>
        <fullName evidence="1">Uncharacterized protein</fullName>
    </submittedName>
</protein>
<proteinExistence type="predicted"/>
<reference evidence="1" key="1">
    <citation type="submission" date="2019-08" db="EMBL/GenBank/DDBJ databases">
        <authorList>
            <person name="Kucharzyk K."/>
            <person name="Murdoch R.W."/>
            <person name="Higgins S."/>
            <person name="Loffler F."/>
        </authorList>
    </citation>
    <scope>NUCLEOTIDE SEQUENCE</scope>
</reference>
<gene>
    <name evidence="1" type="ORF">SDC9_148326</name>
</gene>
<dbReference type="EMBL" id="VSSQ01047148">
    <property type="protein sequence ID" value="MPN01123.1"/>
    <property type="molecule type" value="Genomic_DNA"/>
</dbReference>
<comment type="caution">
    <text evidence="1">The sequence shown here is derived from an EMBL/GenBank/DDBJ whole genome shotgun (WGS) entry which is preliminary data.</text>
</comment>
<accession>A0A645EKP1</accession>
<name>A0A645EKP1_9ZZZZ</name>
<evidence type="ECO:0000313" key="1">
    <source>
        <dbReference type="EMBL" id="MPN01123.1"/>
    </source>
</evidence>